<dbReference type="GeneID" id="92049709"/>
<evidence type="ECO:0000313" key="4">
    <source>
        <dbReference type="Proteomes" id="UP001433268"/>
    </source>
</evidence>
<evidence type="ECO:0000256" key="1">
    <source>
        <dbReference type="SAM" id="MobiDB-lite"/>
    </source>
</evidence>
<gene>
    <name evidence="3" type="ORF">PG997_012335</name>
</gene>
<proteinExistence type="predicted"/>
<keyword evidence="2" id="KW-0472">Membrane</keyword>
<evidence type="ECO:0000313" key="3">
    <source>
        <dbReference type="EMBL" id="KAK8065588.1"/>
    </source>
</evidence>
<keyword evidence="2" id="KW-0812">Transmembrane</keyword>
<name>A0ABR1V344_9PEZI</name>
<protein>
    <submittedName>
        <fullName evidence="3">Uncharacterized protein</fullName>
    </submittedName>
</protein>
<dbReference type="EMBL" id="JAQQWN010000009">
    <property type="protein sequence ID" value="KAK8065588.1"/>
    <property type="molecule type" value="Genomic_DNA"/>
</dbReference>
<feature type="transmembrane region" description="Helical" evidence="2">
    <location>
        <begin position="6"/>
        <end position="22"/>
    </location>
</feature>
<organism evidence="3 4">
    <name type="scientific">Apiospora hydei</name>
    <dbReference type="NCBI Taxonomy" id="1337664"/>
    <lineage>
        <taxon>Eukaryota</taxon>
        <taxon>Fungi</taxon>
        <taxon>Dikarya</taxon>
        <taxon>Ascomycota</taxon>
        <taxon>Pezizomycotina</taxon>
        <taxon>Sordariomycetes</taxon>
        <taxon>Xylariomycetidae</taxon>
        <taxon>Amphisphaeriales</taxon>
        <taxon>Apiosporaceae</taxon>
        <taxon>Apiospora</taxon>
    </lineage>
</organism>
<reference evidence="3 4" key="1">
    <citation type="submission" date="2023-01" db="EMBL/GenBank/DDBJ databases">
        <title>Analysis of 21 Apiospora genomes using comparative genomics revels a genus with tremendous synthesis potential of carbohydrate active enzymes and secondary metabolites.</title>
        <authorList>
            <person name="Sorensen T."/>
        </authorList>
    </citation>
    <scope>NUCLEOTIDE SEQUENCE [LARGE SCALE GENOMIC DNA]</scope>
    <source>
        <strain evidence="3 4">CBS 114990</strain>
    </source>
</reference>
<comment type="caution">
    <text evidence="3">The sequence shown here is derived from an EMBL/GenBank/DDBJ whole genome shotgun (WGS) entry which is preliminary data.</text>
</comment>
<sequence length="148" mass="16285">MVFAVVDFWVAAGLFVITYVQWKEFQVKRLYGPPGTKSYTVGNIEETPAQKLHQQTQNEGCSTMSQEIWGRLKNIEDKLDAILETVQEGARPNPESSSATAASHDHEPGVEEDLSAKPPSDSDSEKHGATCNLSEGDCDGRAGYLIIW</sequence>
<keyword evidence="4" id="KW-1185">Reference proteome</keyword>
<feature type="region of interest" description="Disordered" evidence="1">
    <location>
        <begin position="84"/>
        <end position="134"/>
    </location>
</feature>
<keyword evidence="2" id="KW-1133">Transmembrane helix</keyword>
<dbReference type="Proteomes" id="UP001433268">
    <property type="component" value="Unassembled WGS sequence"/>
</dbReference>
<dbReference type="RefSeq" id="XP_066662341.1">
    <property type="nucleotide sequence ID" value="XM_066816649.1"/>
</dbReference>
<accession>A0ABR1V344</accession>
<evidence type="ECO:0000256" key="2">
    <source>
        <dbReference type="SAM" id="Phobius"/>
    </source>
</evidence>